<dbReference type="PROSITE" id="PS51192">
    <property type="entry name" value="HELICASE_ATP_BIND_1"/>
    <property type="match status" value="1"/>
</dbReference>
<accession>A0A542DEV1</accession>
<evidence type="ECO:0000256" key="9">
    <source>
        <dbReference type="ARBA" id="ARBA00023118"/>
    </source>
</evidence>
<evidence type="ECO:0000256" key="6">
    <source>
        <dbReference type="ARBA" id="ARBA00022801"/>
    </source>
</evidence>
<comment type="similarity">
    <text evidence="2">In the central section; belongs to the CRISPR-associated helicase Cas3 family.</text>
</comment>
<keyword evidence="9" id="KW-0051">Antiviral defense</keyword>
<feature type="domain" description="HD Cas3-type" evidence="11">
    <location>
        <begin position="9"/>
        <end position="167"/>
    </location>
</feature>
<dbReference type="Pfam" id="PF22590">
    <property type="entry name" value="Cas3-like_C_2"/>
    <property type="match status" value="1"/>
</dbReference>
<evidence type="ECO:0000256" key="3">
    <source>
        <dbReference type="ARBA" id="ARBA00022722"/>
    </source>
</evidence>
<proteinExistence type="inferred from homology"/>
<dbReference type="CDD" id="cd09641">
    <property type="entry name" value="Cas3''_I"/>
    <property type="match status" value="1"/>
</dbReference>
<dbReference type="Pfam" id="PF00270">
    <property type="entry name" value="DEAD"/>
    <property type="match status" value="1"/>
</dbReference>
<name>A0A542DEV1_AMYCI</name>
<dbReference type="InterPro" id="IPR011545">
    <property type="entry name" value="DEAD/DEAH_box_helicase_dom"/>
</dbReference>
<dbReference type="InterPro" id="IPR006474">
    <property type="entry name" value="Helicase_Cas3_CRISPR-ass_core"/>
</dbReference>
<dbReference type="GO" id="GO:0016787">
    <property type="term" value="F:hydrolase activity"/>
    <property type="evidence" value="ECO:0007669"/>
    <property type="project" value="UniProtKB-KW"/>
</dbReference>
<keyword evidence="13" id="KW-1185">Reference proteome</keyword>
<dbReference type="PANTHER" id="PTHR47963:SF9">
    <property type="entry name" value="CRISPR-ASSOCIATED ENDONUCLEASE_HELICASE CAS3"/>
    <property type="match status" value="1"/>
</dbReference>
<gene>
    <name evidence="12" type="ORF">FB471_1295</name>
</gene>
<keyword evidence="6" id="KW-0378">Hydrolase</keyword>
<feature type="domain" description="Helicase ATP-binding" evidence="10">
    <location>
        <begin position="223"/>
        <end position="400"/>
    </location>
</feature>
<dbReference type="CDD" id="cd17930">
    <property type="entry name" value="DEXHc_cas3"/>
    <property type="match status" value="1"/>
</dbReference>
<keyword evidence="7" id="KW-0347">Helicase</keyword>
<dbReference type="InterPro" id="IPR050547">
    <property type="entry name" value="DEAD_box_RNA_helicases"/>
</dbReference>
<keyword evidence="4" id="KW-0479">Metal-binding</keyword>
<reference evidence="12 13" key="1">
    <citation type="submission" date="2019-06" db="EMBL/GenBank/DDBJ databases">
        <title>Sequencing the genomes of 1000 actinobacteria strains.</title>
        <authorList>
            <person name="Klenk H.-P."/>
        </authorList>
    </citation>
    <scope>NUCLEOTIDE SEQUENCE [LARGE SCALE GENOMIC DNA]</scope>
    <source>
        <strain evidence="12 13">DSM 45679</strain>
    </source>
</reference>
<keyword evidence="3" id="KW-0540">Nuclease</keyword>
<dbReference type="InterPro" id="IPR054712">
    <property type="entry name" value="Cas3-like_dom"/>
</dbReference>
<evidence type="ECO:0000259" key="11">
    <source>
        <dbReference type="PROSITE" id="PS51643"/>
    </source>
</evidence>
<dbReference type="InterPro" id="IPR014001">
    <property type="entry name" value="Helicase_ATP-bd"/>
</dbReference>
<dbReference type="SUPFAM" id="SSF52540">
    <property type="entry name" value="P-loop containing nucleoside triphosphate hydrolases"/>
    <property type="match status" value="1"/>
</dbReference>
<dbReference type="GO" id="GO:0051607">
    <property type="term" value="P:defense response to virus"/>
    <property type="evidence" value="ECO:0007669"/>
    <property type="project" value="UniProtKB-KW"/>
</dbReference>
<dbReference type="Gene3D" id="3.40.50.300">
    <property type="entry name" value="P-loop containing nucleotide triphosphate hydrolases"/>
    <property type="match status" value="2"/>
</dbReference>
<evidence type="ECO:0000256" key="4">
    <source>
        <dbReference type="ARBA" id="ARBA00022723"/>
    </source>
</evidence>
<evidence type="ECO:0000259" key="10">
    <source>
        <dbReference type="PROSITE" id="PS51192"/>
    </source>
</evidence>
<evidence type="ECO:0000256" key="5">
    <source>
        <dbReference type="ARBA" id="ARBA00022741"/>
    </source>
</evidence>
<evidence type="ECO:0000313" key="13">
    <source>
        <dbReference type="Proteomes" id="UP000320876"/>
    </source>
</evidence>
<dbReference type="InterPro" id="IPR038257">
    <property type="entry name" value="CRISPR-assoc_Cas3_HD_sf"/>
</dbReference>
<dbReference type="Gene3D" id="1.10.3210.30">
    <property type="match status" value="1"/>
</dbReference>
<evidence type="ECO:0000256" key="1">
    <source>
        <dbReference type="ARBA" id="ARBA00006847"/>
    </source>
</evidence>
<dbReference type="SMART" id="SM00487">
    <property type="entry name" value="DEXDc"/>
    <property type="match status" value="1"/>
</dbReference>
<keyword evidence="8" id="KW-0067">ATP-binding</keyword>
<keyword evidence="5" id="KW-0547">Nucleotide-binding</keyword>
<dbReference type="GO" id="GO:0004518">
    <property type="term" value="F:nuclease activity"/>
    <property type="evidence" value="ECO:0007669"/>
    <property type="project" value="UniProtKB-KW"/>
</dbReference>
<dbReference type="PROSITE" id="PS51643">
    <property type="entry name" value="HD_CAS3"/>
    <property type="match status" value="1"/>
</dbReference>
<evidence type="ECO:0000256" key="7">
    <source>
        <dbReference type="ARBA" id="ARBA00022806"/>
    </source>
</evidence>
<dbReference type="GO" id="GO:0005524">
    <property type="term" value="F:ATP binding"/>
    <property type="evidence" value="ECO:0007669"/>
    <property type="project" value="UniProtKB-KW"/>
</dbReference>
<evidence type="ECO:0000313" key="12">
    <source>
        <dbReference type="EMBL" id="TQJ01602.1"/>
    </source>
</evidence>
<organism evidence="12 13">
    <name type="scientific">Amycolatopsis cihanbeyliensis</name>
    <dbReference type="NCBI Taxonomy" id="1128664"/>
    <lineage>
        <taxon>Bacteria</taxon>
        <taxon>Bacillati</taxon>
        <taxon>Actinomycetota</taxon>
        <taxon>Actinomycetes</taxon>
        <taxon>Pseudonocardiales</taxon>
        <taxon>Pseudonocardiaceae</taxon>
        <taxon>Amycolatopsis</taxon>
    </lineage>
</organism>
<dbReference type="GO" id="GO:0046872">
    <property type="term" value="F:metal ion binding"/>
    <property type="evidence" value="ECO:0007669"/>
    <property type="project" value="UniProtKB-KW"/>
</dbReference>
<evidence type="ECO:0000256" key="8">
    <source>
        <dbReference type="ARBA" id="ARBA00022840"/>
    </source>
</evidence>
<sequence length="731" mass="79952">MWAHSASRWAGRWHLLADHVRSTASLARGFADSFGAGALAGALGLVHDAGKASCAWQEGLERVADSGRRVAVPHKELGAALVVKRAGAAALGVLGHHGGLPGLGELRQWMRGPGDLESLERFFGEVPEARGLMDGEVLLPDAWVGDARVLEVGVRMVFSALVDADHLDTAAHFDDLDGPRVRSAADMDGLVRRFERCRSELLEERSWSPIDEVRAGLYESVVARAGLRPGVYRLPAPTGSGKTLTAGGFALRHAAEHGLARVIVAVPFTTITEQNAEVYRKLLGEDVVLEHHSNTEIDQRRMRLAAENWDAPFVVTTTVQLFDSLFGRMPARSRKLHRLANAVVVLDEVQALPVSLLVPILDVLRILSEHFRTTVLLASATQPSFESLAVWQSLPVQELVDEPVELFRRLRRVEYEWRVEDPRPTLEEVAQDVAAERQALVVVNTVGHARRLYRAVAMHSPGRWVFHLSTRMCPRHRQAVLAQVQQLLGAGESVWVVSTQLIEAGVDVDFPVVFRALAPAESLQQAAGRANREGLRPEPGRVVVFDAVDAPVPMFYRAGVAKTLGFFGPGRAQPDDPDALAAYYRSLYRGLNVDRAGRGVAIQENRARLDFPAVADGPLVDPGAGVARDRRLAFRMIDEDAVAVVVAGYTDRVKVEGLLEQVRNPEGPVGDALRKLRGYTVSIPRAVAADPAVRALCRPVVAGREDLWEWCGDYDLQVGVDEGEIGKETVW</sequence>
<comment type="similarity">
    <text evidence="1">In the N-terminal section; belongs to the CRISPR-associated nuclease Cas3-HD family.</text>
</comment>
<dbReference type="OrthoDB" id="9810236at2"/>
<dbReference type="EMBL" id="VFML01000001">
    <property type="protein sequence ID" value="TQJ01602.1"/>
    <property type="molecule type" value="Genomic_DNA"/>
</dbReference>
<dbReference type="RefSeq" id="WP_141996441.1">
    <property type="nucleotide sequence ID" value="NZ_VFML01000001.1"/>
</dbReference>
<dbReference type="PANTHER" id="PTHR47963">
    <property type="entry name" value="DEAD-BOX ATP-DEPENDENT RNA HELICASE 47, MITOCHONDRIAL"/>
    <property type="match status" value="1"/>
</dbReference>
<dbReference type="GO" id="GO:0003723">
    <property type="term" value="F:RNA binding"/>
    <property type="evidence" value="ECO:0007669"/>
    <property type="project" value="TreeGrafter"/>
</dbReference>
<evidence type="ECO:0000256" key="2">
    <source>
        <dbReference type="ARBA" id="ARBA00009046"/>
    </source>
</evidence>
<dbReference type="InterPro" id="IPR027417">
    <property type="entry name" value="P-loop_NTPase"/>
</dbReference>
<protein>
    <submittedName>
        <fullName evidence="12">CRISPR-associated Cas3 family helicase</fullName>
    </submittedName>
</protein>
<dbReference type="NCBIfam" id="TIGR01596">
    <property type="entry name" value="cas3_HD"/>
    <property type="match status" value="1"/>
</dbReference>
<dbReference type="NCBIfam" id="TIGR01587">
    <property type="entry name" value="cas3_core"/>
    <property type="match status" value="1"/>
</dbReference>
<comment type="caution">
    <text evidence="12">The sequence shown here is derived from an EMBL/GenBank/DDBJ whole genome shotgun (WGS) entry which is preliminary data.</text>
</comment>
<dbReference type="Proteomes" id="UP000320876">
    <property type="component" value="Unassembled WGS sequence"/>
</dbReference>
<dbReference type="InterPro" id="IPR006483">
    <property type="entry name" value="CRISPR-assoc_Cas3_HD"/>
</dbReference>
<dbReference type="GO" id="GO:0003724">
    <property type="term" value="F:RNA helicase activity"/>
    <property type="evidence" value="ECO:0007669"/>
    <property type="project" value="TreeGrafter"/>
</dbReference>
<dbReference type="AlphaFoldDB" id="A0A542DEV1"/>